<dbReference type="EMBL" id="GBXM01073115">
    <property type="protein sequence ID" value="JAH35462.1"/>
    <property type="molecule type" value="Transcribed_RNA"/>
</dbReference>
<sequence length="80" mass="9076">MNPNTTVPKNPPMKPSQVFFGESCKNTTTIPSAVLKNLCFLNFKKLNIFNWSFTLFIGFCCYRDNAPLCKGTDTEYLIVT</sequence>
<name>A0A0E9S2N1_ANGAN</name>
<evidence type="ECO:0000313" key="1">
    <source>
        <dbReference type="EMBL" id="JAH35462.1"/>
    </source>
</evidence>
<protein>
    <submittedName>
        <fullName evidence="1">Uncharacterized protein</fullName>
    </submittedName>
</protein>
<accession>A0A0E9S2N1</accession>
<organism evidence="1">
    <name type="scientific">Anguilla anguilla</name>
    <name type="common">European freshwater eel</name>
    <name type="synonym">Muraena anguilla</name>
    <dbReference type="NCBI Taxonomy" id="7936"/>
    <lineage>
        <taxon>Eukaryota</taxon>
        <taxon>Metazoa</taxon>
        <taxon>Chordata</taxon>
        <taxon>Craniata</taxon>
        <taxon>Vertebrata</taxon>
        <taxon>Euteleostomi</taxon>
        <taxon>Actinopterygii</taxon>
        <taxon>Neopterygii</taxon>
        <taxon>Teleostei</taxon>
        <taxon>Anguilliformes</taxon>
        <taxon>Anguillidae</taxon>
        <taxon>Anguilla</taxon>
    </lineage>
</organism>
<dbReference type="EMBL" id="GBXM01063447">
    <property type="protein sequence ID" value="JAH45130.1"/>
    <property type="molecule type" value="Transcribed_RNA"/>
</dbReference>
<proteinExistence type="predicted"/>
<dbReference type="AlphaFoldDB" id="A0A0E9S2N1"/>
<reference evidence="1" key="2">
    <citation type="journal article" date="2015" name="Fish Shellfish Immunol.">
        <title>Early steps in the European eel (Anguilla anguilla)-Vibrio vulnificus interaction in the gills: Role of the RtxA13 toxin.</title>
        <authorList>
            <person name="Callol A."/>
            <person name="Pajuelo D."/>
            <person name="Ebbesson L."/>
            <person name="Teles M."/>
            <person name="MacKenzie S."/>
            <person name="Amaro C."/>
        </authorList>
    </citation>
    <scope>NUCLEOTIDE SEQUENCE</scope>
</reference>
<reference evidence="1" key="1">
    <citation type="submission" date="2014-11" db="EMBL/GenBank/DDBJ databases">
        <authorList>
            <person name="Amaro Gonzalez C."/>
        </authorList>
    </citation>
    <scope>NUCLEOTIDE SEQUENCE</scope>
</reference>